<proteinExistence type="predicted"/>
<sequence>MNSIKKVISLISALILILGCTCAFAEGDEWSCPDCGAANKTNFCTKCGAKKPEEIICPDCGTKYPADSDAVFCGNCGAKLKQYAAAAIKYEGEGFTTPEEALTCYMEGLKNLNFEQMLSAFAWETQLEHYDLKAYFERVGVYQLTMRPRMPFANDFMFSANVNVMRSNQADLIYRSIEAYILGDDAPTKTRQGTITFQKDSNDVEVFLNKFENGRLEKLTQMTNIRFLSPDAITDNMFSSGKNPENFIKQNACYGADETVNLVGMADVGDETLYCCPTICRYGDKWYLVSVSSFTNMLIGVSNQYLAFVCGTGSLFDMIK</sequence>
<evidence type="ECO:0000313" key="1">
    <source>
        <dbReference type="EMBL" id="SMC83883.1"/>
    </source>
</evidence>
<reference evidence="1" key="1">
    <citation type="submission" date="2017-04" db="EMBL/GenBank/DDBJ databases">
        <authorList>
            <person name="Varghese N."/>
            <person name="Submissions S."/>
        </authorList>
    </citation>
    <scope>NUCLEOTIDE SEQUENCE</scope>
    <source>
        <strain evidence="1">WTE2008</strain>
    </source>
</reference>
<keyword evidence="2" id="KW-1185">Reference proteome</keyword>
<protein>
    <submittedName>
        <fullName evidence="1">DNA polymerase II large subunit</fullName>
    </submittedName>
</protein>
<name>A0AC61PPK6_9FIRM</name>
<organism evidence="1 2">
    <name type="scientific">Aristaeella lactis</name>
    <dbReference type="NCBI Taxonomy" id="3046383"/>
    <lineage>
        <taxon>Bacteria</taxon>
        <taxon>Bacillati</taxon>
        <taxon>Bacillota</taxon>
        <taxon>Clostridia</taxon>
        <taxon>Eubacteriales</taxon>
        <taxon>Aristaeellaceae</taxon>
        <taxon>Aristaeella</taxon>
    </lineage>
</organism>
<accession>A0AC61PPK6</accession>
<comment type="caution">
    <text evidence="1">The sequence shown here is derived from an EMBL/GenBank/DDBJ whole genome shotgun (WGS) entry which is preliminary data.</text>
</comment>
<evidence type="ECO:0000313" key="2">
    <source>
        <dbReference type="Proteomes" id="UP000192328"/>
    </source>
</evidence>
<dbReference type="EMBL" id="FWXZ01000007">
    <property type="protein sequence ID" value="SMC83883.1"/>
    <property type="molecule type" value="Genomic_DNA"/>
</dbReference>
<dbReference type="Proteomes" id="UP000192328">
    <property type="component" value="Unassembled WGS sequence"/>
</dbReference>
<gene>
    <name evidence="1" type="ORF">SAMN06297397_2841</name>
</gene>